<proteinExistence type="predicted"/>
<evidence type="ECO:0000259" key="1">
    <source>
        <dbReference type="Pfam" id="PF20150"/>
    </source>
</evidence>
<dbReference type="PANTHER" id="PTHR35910:SF1">
    <property type="entry name" value="2EXR DOMAIN-CONTAINING PROTEIN"/>
    <property type="match status" value="1"/>
</dbReference>
<gene>
    <name evidence="2" type="ORF">BJ875DRAFT_259506</name>
</gene>
<evidence type="ECO:0000313" key="2">
    <source>
        <dbReference type="EMBL" id="KAG9235746.1"/>
    </source>
</evidence>
<name>A0A9P7YLE4_9HELO</name>
<feature type="domain" description="2EXR" evidence="1">
    <location>
        <begin position="7"/>
        <end position="80"/>
    </location>
</feature>
<dbReference type="InterPro" id="IPR045518">
    <property type="entry name" value="2EXR"/>
</dbReference>
<dbReference type="EMBL" id="MU251423">
    <property type="protein sequence ID" value="KAG9235746.1"/>
    <property type="molecule type" value="Genomic_DNA"/>
</dbReference>
<evidence type="ECO:0000313" key="3">
    <source>
        <dbReference type="Proteomes" id="UP000824998"/>
    </source>
</evidence>
<dbReference type="PANTHER" id="PTHR35910">
    <property type="entry name" value="2EXR DOMAIN-CONTAINING PROTEIN"/>
    <property type="match status" value="1"/>
</dbReference>
<dbReference type="Proteomes" id="UP000824998">
    <property type="component" value="Unassembled WGS sequence"/>
</dbReference>
<comment type="caution">
    <text evidence="2">The sequence shown here is derived from an EMBL/GenBank/DDBJ whole genome shotgun (WGS) entry which is preliminary data.</text>
</comment>
<reference evidence="2" key="1">
    <citation type="journal article" date="2021" name="IMA Fungus">
        <title>Genomic characterization of three marine fungi, including Emericellopsis atlantica sp. nov. with signatures of a generalist lifestyle and marine biomass degradation.</title>
        <authorList>
            <person name="Hagestad O.C."/>
            <person name="Hou L."/>
            <person name="Andersen J.H."/>
            <person name="Hansen E.H."/>
            <person name="Altermark B."/>
            <person name="Li C."/>
            <person name="Kuhnert E."/>
            <person name="Cox R.J."/>
            <person name="Crous P.W."/>
            <person name="Spatafora J.W."/>
            <person name="Lail K."/>
            <person name="Amirebrahimi M."/>
            <person name="Lipzen A."/>
            <person name="Pangilinan J."/>
            <person name="Andreopoulos W."/>
            <person name="Hayes R.D."/>
            <person name="Ng V."/>
            <person name="Grigoriev I.V."/>
            <person name="Jackson S.A."/>
            <person name="Sutton T.D.S."/>
            <person name="Dobson A.D.W."/>
            <person name="Rama T."/>
        </authorList>
    </citation>
    <scope>NUCLEOTIDE SEQUENCE</scope>
    <source>
        <strain evidence="2">TRa018bII</strain>
    </source>
</reference>
<dbReference type="AlphaFoldDB" id="A0A9P7YLE4"/>
<dbReference type="OrthoDB" id="3513892at2759"/>
<sequence length="260" mass="29979">MASLDLLPVELRLQIWALVISPRTVKIHWSPRTARFYSRHPPPSILQITSESRAYGLAIYVLAFASSPEDSRIYFSYALDAADFQWSSLASYQGARITYPAMSTHLGILDHGCLRRIAIREVELIGRACDGLVDLRRFTRLEVISVHCDLERPNAEGSYGEELLDGLWKGLDVDFDKWDEGEEKWPSLSCSRVKSHSGGAPCFRHRWFAQWNERCQVGRHRKWAPFLAECVYLTRDQHPSHGGGQYLFTRMLRRHWSDNE</sequence>
<dbReference type="Pfam" id="PF20150">
    <property type="entry name" value="2EXR"/>
    <property type="match status" value="1"/>
</dbReference>
<protein>
    <recommendedName>
        <fullName evidence="1">2EXR domain-containing protein</fullName>
    </recommendedName>
</protein>
<accession>A0A9P7YLE4</accession>
<keyword evidence="3" id="KW-1185">Reference proteome</keyword>
<organism evidence="2 3">
    <name type="scientific">Amylocarpus encephaloides</name>
    <dbReference type="NCBI Taxonomy" id="45428"/>
    <lineage>
        <taxon>Eukaryota</taxon>
        <taxon>Fungi</taxon>
        <taxon>Dikarya</taxon>
        <taxon>Ascomycota</taxon>
        <taxon>Pezizomycotina</taxon>
        <taxon>Leotiomycetes</taxon>
        <taxon>Helotiales</taxon>
        <taxon>Helotiales incertae sedis</taxon>
        <taxon>Amylocarpus</taxon>
    </lineage>
</organism>